<dbReference type="OrthoDB" id="32195at2"/>
<dbReference type="Pfam" id="PF12950">
    <property type="entry name" value="TaqI_C"/>
    <property type="match status" value="1"/>
</dbReference>
<dbReference type="Proteomes" id="UP000276309">
    <property type="component" value="Chromosome"/>
</dbReference>
<feature type="domain" description="Type II methyltransferase M.TaqI-like" evidence="8">
    <location>
        <begin position="495"/>
        <end position="791"/>
    </location>
</feature>
<dbReference type="AlphaFoldDB" id="A0A3G2L998"/>
<evidence type="ECO:0000313" key="11">
    <source>
        <dbReference type="Proteomes" id="UP000276309"/>
    </source>
</evidence>
<dbReference type="SUPFAM" id="SSF53335">
    <property type="entry name" value="S-adenosyl-L-methionine-dependent methyltransferases"/>
    <property type="match status" value="1"/>
</dbReference>
<dbReference type="InterPro" id="IPR050953">
    <property type="entry name" value="N4_N6_ade-DNA_methylase"/>
</dbReference>
<dbReference type="GO" id="GO:0009007">
    <property type="term" value="F:site-specific DNA-methyltransferase (adenine-specific) activity"/>
    <property type="evidence" value="ECO:0007669"/>
    <property type="project" value="UniProtKB-EC"/>
</dbReference>
<keyword evidence="6" id="KW-0238">DNA-binding</keyword>
<keyword evidence="5" id="KW-0680">Restriction system</keyword>
<evidence type="ECO:0000256" key="5">
    <source>
        <dbReference type="ARBA" id="ARBA00022747"/>
    </source>
</evidence>
<gene>
    <name evidence="10" type="ORF">D1013_16285</name>
</gene>
<dbReference type="PANTHER" id="PTHR33841:SF1">
    <property type="entry name" value="DNA METHYLTRANSFERASE A"/>
    <property type="match status" value="1"/>
</dbReference>
<keyword evidence="3" id="KW-0808">Transferase</keyword>
<dbReference type="Pfam" id="PF07669">
    <property type="entry name" value="Eco57I"/>
    <property type="match status" value="1"/>
</dbReference>
<dbReference type="PRINTS" id="PR00507">
    <property type="entry name" value="N12N6MTFRASE"/>
</dbReference>
<keyword evidence="4" id="KW-0949">S-adenosyl-L-methionine</keyword>
<evidence type="ECO:0000256" key="4">
    <source>
        <dbReference type="ARBA" id="ARBA00022691"/>
    </source>
</evidence>
<comment type="catalytic activity">
    <reaction evidence="7">
        <text>a 2'-deoxyadenosine in DNA + S-adenosyl-L-methionine = an N(6)-methyl-2'-deoxyadenosine in DNA + S-adenosyl-L-homocysteine + H(+)</text>
        <dbReference type="Rhea" id="RHEA:15197"/>
        <dbReference type="Rhea" id="RHEA-COMP:12418"/>
        <dbReference type="Rhea" id="RHEA-COMP:12419"/>
        <dbReference type="ChEBI" id="CHEBI:15378"/>
        <dbReference type="ChEBI" id="CHEBI:57856"/>
        <dbReference type="ChEBI" id="CHEBI:59789"/>
        <dbReference type="ChEBI" id="CHEBI:90615"/>
        <dbReference type="ChEBI" id="CHEBI:90616"/>
        <dbReference type="EC" id="2.1.1.72"/>
    </reaction>
</comment>
<evidence type="ECO:0000313" key="10">
    <source>
        <dbReference type="EMBL" id="AYN68827.1"/>
    </source>
</evidence>
<evidence type="ECO:0000256" key="7">
    <source>
        <dbReference type="ARBA" id="ARBA00047942"/>
    </source>
</evidence>
<dbReference type="GO" id="GO:0032259">
    <property type="term" value="P:methylation"/>
    <property type="evidence" value="ECO:0007669"/>
    <property type="project" value="UniProtKB-KW"/>
</dbReference>
<keyword evidence="2" id="KW-0489">Methyltransferase</keyword>
<dbReference type="REBASE" id="276173">
    <property type="entry name" value="EmaRN62ORF16285P"/>
</dbReference>
<keyword evidence="11" id="KW-1185">Reference proteome</keyword>
<dbReference type="GO" id="GO:0003677">
    <property type="term" value="F:DNA binding"/>
    <property type="evidence" value="ECO:0007669"/>
    <property type="project" value="UniProtKB-KW"/>
</dbReference>
<organism evidence="10 11">
    <name type="scientific">Euzebyella marina</name>
    <dbReference type="NCBI Taxonomy" id="1761453"/>
    <lineage>
        <taxon>Bacteria</taxon>
        <taxon>Pseudomonadati</taxon>
        <taxon>Bacteroidota</taxon>
        <taxon>Flavobacteriia</taxon>
        <taxon>Flavobacteriales</taxon>
        <taxon>Flavobacteriaceae</taxon>
        <taxon>Euzebyella</taxon>
    </lineage>
</organism>
<evidence type="ECO:0000259" key="9">
    <source>
        <dbReference type="Pfam" id="PF12950"/>
    </source>
</evidence>
<name>A0A3G2L998_9FLAO</name>
<sequence length="1211" mass="141923">MREKDLKRILQQPYSFDYWKELLPMFFKKVQYFSQAQALFEEHEKVVQGKQIGRITLDDEKSLAIFEVEITDNVVIARNRKELRDIAIKHIDQDITHGAIVFFHSPNQKDYRFSFIAKWSALDMETGEFIKGETKPKRYTYLLGPNEACTTAAKRLLTLIPKKEAGKATIKELQQVFSVEALNREFFKSYKIHYEKFWKYLAESPWRDELIDAEKEEPEKKEKPIRDFVKKLLGRIVFLHFLQKKGWMGCSSQSNEWMDGEKRFMQLLFEEFTGKENFHSQCLTKLFFETLNTKRPKGEFHIDGLEGRLNGSHVPYLNGGLFEPEKNKATLKVDFPRSYFEELLEFFEQYNFTIDENSPDDHEVGIDPEMLGHIFENLLEENREKGAFYTPKEIVQYMCQESLIQYLYNHFGKRQDIDDFIRQHTVSAFLAERDNASQVNQLLDDIKVCDPAIGSGAFPIGMLQEIFDAKRFIYPYLKTNQPFDPAATKKSIIQNSIYGVDIEKGAVDIAQLRFWLALVVEEVNPHPLPNLDYKIMQGNSLLEQYEGIDLSQIALPKGEKIYEPERDLFGNIKEDQMKITFAKSDTSKKIKALINEFFTIEDAERKKEIRQQINALVEDHIQFNIHLREQQLNRFIAEAGNPANLNKNARKKFDGFVSDLEKIQETKANLLKIQETDERPYFLWHLYFMDVFERGGFDVMIGNPPYIQLQKMNKTERDRLSQSHFKTFSGTSDIYCLFYEKGFELLVDDGTLCYITSNTWMRTNFGATLRNIFSSVSNPVKLLNFEDTQIFPAATVEANILLAKNKEFSGELEAVAVKSDFNIKQSIQDYFTENRIMLDSLSDEGWIILEPMDFSILNRIKEAGVTLKNWDVEFYRGMLTGFNEAFYIDGQKRKELIQQDPNNENIIKRLIRGREIRRWRYEFNDNYAIYPHNGVRENRQKGTEAIPRINVERDYPIIYDHLLKYKDKDSPLAVQKPDGTYQTLIDRTDQGDHWTNLRNCAYIMQLEDEKLVWLAITDRPAFAYDNKSTYVSNPSYFMSGKHLKYLLGCLNSRVIQWYMDKITSSTGQGTNQWNKMYIELLPIPLPNNLSLETKVETLSEYLTFINSSEVSEVFENISEESITELLENVLDMMVYELYFEEEMKSKKLDVLQFINEKTFPDISEMNPEEKKASIQKVYYELQQKDNPIRNRILVSESRSEIIRRINEVTGS</sequence>
<dbReference type="InterPro" id="IPR011639">
    <property type="entry name" value="MethylTrfase_TaqI-like_dom"/>
</dbReference>
<evidence type="ECO:0000256" key="3">
    <source>
        <dbReference type="ARBA" id="ARBA00022679"/>
    </source>
</evidence>
<evidence type="ECO:0000256" key="6">
    <source>
        <dbReference type="ARBA" id="ARBA00023125"/>
    </source>
</evidence>
<dbReference type="KEGG" id="emar:D1013_16285"/>
<protein>
    <recommendedName>
        <fullName evidence="1">site-specific DNA-methyltransferase (adenine-specific)</fullName>
        <ecNumber evidence="1">2.1.1.72</ecNumber>
    </recommendedName>
</protein>
<reference evidence="10 11" key="1">
    <citation type="submission" date="2018-08" db="EMBL/GenBank/DDBJ databases">
        <title>The reduced genetic potential of extracellular carbohydrate catabolism in Euzebyella marina RN62, a Flavobacteriia bacterium isolated from the hadal water.</title>
        <authorList>
            <person name="Xue C."/>
        </authorList>
    </citation>
    <scope>NUCLEOTIDE SEQUENCE [LARGE SCALE GENOMIC DNA]</scope>
    <source>
        <strain evidence="10 11">RN62</strain>
    </source>
</reference>
<dbReference type="EC" id="2.1.1.72" evidence="1"/>
<dbReference type="RefSeq" id="WP_121849838.1">
    <property type="nucleotide sequence ID" value="NZ_CP032050.1"/>
</dbReference>
<dbReference type="InterPro" id="IPR029063">
    <property type="entry name" value="SAM-dependent_MTases_sf"/>
</dbReference>
<dbReference type="PANTHER" id="PTHR33841">
    <property type="entry name" value="DNA METHYLTRANSFERASE YEEA-RELATED"/>
    <property type="match status" value="1"/>
</dbReference>
<dbReference type="InterPro" id="IPR002052">
    <property type="entry name" value="DNA_methylase_N6_adenine_CS"/>
</dbReference>
<dbReference type="InterPro" id="IPR025931">
    <property type="entry name" value="TaqI_C"/>
</dbReference>
<dbReference type="Gene3D" id="3.40.50.150">
    <property type="entry name" value="Vaccinia Virus protein VP39"/>
    <property type="match status" value="1"/>
</dbReference>
<dbReference type="EMBL" id="CP032050">
    <property type="protein sequence ID" value="AYN68827.1"/>
    <property type="molecule type" value="Genomic_DNA"/>
</dbReference>
<proteinExistence type="predicted"/>
<evidence type="ECO:0000256" key="2">
    <source>
        <dbReference type="ARBA" id="ARBA00022603"/>
    </source>
</evidence>
<dbReference type="GO" id="GO:0009307">
    <property type="term" value="P:DNA restriction-modification system"/>
    <property type="evidence" value="ECO:0007669"/>
    <property type="project" value="UniProtKB-KW"/>
</dbReference>
<accession>A0A3G2L998</accession>
<dbReference type="PROSITE" id="PS00092">
    <property type="entry name" value="N6_MTASE"/>
    <property type="match status" value="1"/>
</dbReference>
<evidence type="ECO:0000259" key="8">
    <source>
        <dbReference type="Pfam" id="PF07669"/>
    </source>
</evidence>
<evidence type="ECO:0000256" key="1">
    <source>
        <dbReference type="ARBA" id="ARBA00011900"/>
    </source>
</evidence>
<feature type="domain" description="TaqI-like C-terminal specificity" evidence="9">
    <location>
        <begin position="909"/>
        <end position="1083"/>
    </location>
</feature>